<evidence type="ECO:0000256" key="2">
    <source>
        <dbReference type="ARBA" id="ARBA00023015"/>
    </source>
</evidence>
<feature type="domain" description="BZIP" evidence="7">
    <location>
        <begin position="37"/>
        <end position="100"/>
    </location>
</feature>
<keyword evidence="9" id="KW-1185">Reference proteome</keyword>
<evidence type="ECO:0000256" key="4">
    <source>
        <dbReference type="ARBA" id="ARBA00023163"/>
    </source>
</evidence>
<dbReference type="GO" id="GO:0046982">
    <property type="term" value="F:protein heterodimerization activity"/>
    <property type="evidence" value="ECO:0007669"/>
    <property type="project" value="UniProtKB-ARBA"/>
</dbReference>
<dbReference type="GO" id="GO:0005634">
    <property type="term" value="C:nucleus"/>
    <property type="evidence" value="ECO:0007669"/>
    <property type="project" value="UniProtKB-SubCell"/>
</dbReference>
<evidence type="ECO:0000256" key="5">
    <source>
        <dbReference type="ARBA" id="ARBA00023242"/>
    </source>
</evidence>
<dbReference type="Proteomes" id="UP000015453">
    <property type="component" value="Unassembled WGS sequence"/>
</dbReference>
<evidence type="ECO:0000256" key="3">
    <source>
        <dbReference type="ARBA" id="ARBA00023125"/>
    </source>
</evidence>
<keyword evidence="3" id="KW-0238">DNA-binding</keyword>
<reference evidence="8 9" key="1">
    <citation type="journal article" date="2013" name="BMC Genomics">
        <title>The miniature genome of a carnivorous plant Genlisea aurea contains a low number of genes and short non-coding sequences.</title>
        <authorList>
            <person name="Leushkin E.V."/>
            <person name="Sutormin R.A."/>
            <person name="Nabieva E.R."/>
            <person name="Penin A.A."/>
            <person name="Kondrashov A.S."/>
            <person name="Logacheva M.D."/>
        </authorList>
    </citation>
    <scope>NUCLEOTIDE SEQUENCE [LARGE SCALE GENOMIC DNA]</scope>
</reference>
<accession>S8C4J6</accession>
<evidence type="ECO:0000313" key="8">
    <source>
        <dbReference type="EMBL" id="EPS61810.1"/>
    </source>
</evidence>
<dbReference type="InterPro" id="IPR045314">
    <property type="entry name" value="bZIP_plant_GBF1"/>
</dbReference>
<keyword evidence="2" id="KW-0805">Transcription regulation</keyword>
<dbReference type="SUPFAM" id="SSF57959">
    <property type="entry name" value="Leucine zipper domain"/>
    <property type="match status" value="1"/>
</dbReference>
<dbReference type="AlphaFoldDB" id="S8C4J6"/>
<dbReference type="GO" id="GO:0003700">
    <property type="term" value="F:DNA-binding transcription factor activity"/>
    <property type="evidence" value="ECO:0007669"/>
    <property type="project" value="InterPro"/>
</dbReference>
<keyword evidence="4" id="KW-0804">Transcription</keyword>
<protein>
    <recommendedName>
        <fullName evidence="7">BZIP domain-containing protein</fullName>
    </recommendedName>
</protein>
<dbReference type="FunFam" id="1.20.5.170:FF:000020">
    <property type="entry name" value="BZIP transcription factor"/>
    <property type="match status" value="1"/>
</dbReference>
<dbReference type="OrthoDB" id="1719986at2759"/>
<evidence type="ECO:0000256" key="1">
    <source>
        <dbReference type="ARBA" id="ARBA00004123"/>
    </source>
</evidence>
<organism evidence="8 9">
    <name type="scientific">Genlisea aurea</name>
    <dbReference type="NCBI Taxonomy" id="192259"/>
    <lineage>
        <taxon>Eukaryota</taxon>
        <taxon>Viridiplantae</taxon>
        <taxon>Streptophyta</taxon>
        <taxon>Embryophyta</taxon>
        <taxon>Tracheophyta</taxon>
        <taxon>Spermatophyta</taxon>
        <taxon>Magnoliopsida</taxon>
        <taxon>eudicotyledons</taxon>
        <taxon>Gunneridae</taxon>
        <taxon>Pentapetalae</taxon>
        <taxon>asterids</taxon>
        <taxon>lamiids</taxon>
        <taxon>Lamiales</taxon>
        <taxon>Lentibulariaceae</taxon>
        <taxon>Genlisea</taxon>
    </lineage>
</organism>
<evidence type="ECO:0000313" key="9">
    <source>
        <dbReference type="Proteomes" id="UP000015453"/>
    </source>
</evidence>
<dbReference type="PANTHER" id="PTHR45764:SF38">
    <property type="entry name" value="BZIP TRANSCRIPTION FACTOR 44"/>
    <property type="match status" value="1"/>
</dbReference>
<evidence type="ECO:0000259" key="7">
    <source>
        <dbReference type="PROSITE" id="PS50217"/>
    </source>
</evidence>
<dbReference type="Gene3D" id="1.20.5.170">
    <property type="match status" value="1"/>
</dbReference>
<gene>
    <name evidence="8" type="ORF">M569_12984</name>
</gene>
<dbReference type="CDD" id="cd14702">
    <property type="entry name" value="bZIP_plant_GBF1"/>
    <property type="match status" value="1"/>
</dbReference>
<feature type="non-terminal residue" evidence="8">
    <location>
        <position position="122"/>
    </location>
</feature>
<keyword evidence="5" id="KW-0539">Nucleus</keyword>
<name>S8C4J6_9LAMI</name>
<dbReference type="PANTHER" id="PTHR45764">
    <property type="entry name" value="BZIP TRANSCRIPTION FACTOR 44"/>
    <property type="match status" value="1"/>
</dbReference>
<evidence type="ECO:0000256" key="6">
    <source>
        <dbReference type="SAM" id="MobiDB-lite"/>
    </source>
</evidence>
<feature type="region of interest" description="Disordered" evidence="6">
    <location>
        <begin position="32"/>
        <end position="63"/>
    </location>
</feature>
<dbReference type="SMART" id="SM00338">
    <property type="entry name" value="BRLZ"/>
    <property type="match status" value="1"/>
</dbReference>
<dbReference type="GO" id="GO:0045893">
    <property type="term" value="P:positive regulation of DNA-templated transcription"/>
    <property type="evidence" value="ECO:0007669"/>
    <property type="project" value="TreeGrafter"/>
</dbReference>
<comment type="subcellular location">
    <subcellularLocation>
        <location evidence="1">Nucleus</location>
    </subcellularLocation>
</comment>
<proteinExistence type="predicted"/>
<sequence length="122" mass="13911">MINSSLRRRTHLVQSFSVVFLYCGNSGSEGDLQGVMDQRKRKRMQSNRESARRSRMRKQKHLDDLTAQIAHLQKDNGQILTNITVTTQNYLSVEAENSVLRARMAELTQSLDYLNGVLASLN</sequence>
<dbReference type="PROSITE" id="PS00036">
    <property type="entry name" value="BZIP_BASIC"/>
    <property type="match status" value="1"/>
</dbReference>
<comment type="caution">
    <text evidence="8">The sequence shown here is derived from an EMBL/GenBank/DDBJ whole genome shotgun (WGS) entry which is preliminary data.</text>
</comment>
<dbReference type="PROSITE" id="PS50217">
    <property type="entry name" value="BZIP"/>
    <property type="match status" value="1"/>
</dbReference>
<dbReference type="InterPro" id="IPR004827">
    <property type="entry name" value="bZIP"/>
</dbReference>
<dbReference type="EMBL" id="AUSU01006579">
    <property type="protein sequence ID" value="EPS61810.1"/>
    <property type="molecule type" value="Genomic_DNA"/>
</dbReference>
<dbReference type="Pfam" id="PF00170">
    <property type="entry name" value="bZIP_1"/>
    <property type="match status" value="1"/>
</dbReference>
<dbReference type="InterPro" id="IPR046347">
    <property type="entry name" value="bZIP_sf"/>
</dbReference>
<dbReference type="GO" id="GO:0000976">
    <property type="term" value="F:transcription cis-regulatory region binding"/>
    <property type="evidence" value="ECO:0007669"/>
    <property type="project" value="TreeGrafter"/>
</dbReference>